<dbReference type="KEGG" id="bsan:CHH28_16580"/>
<feature type="domain" description="SUF system FeS cluster assembly SufBD N-terminal" evidence="3">
    <location>
        <begin position="17"/>
        <end position="162"/>
    </location>
</feature>
<dbReference type="InterPro" id="IPR000825">
    <property type="entry name" value="SUF_FeS_clus_asmbl_SufBD_core"/>
</dbReference>
<name>A0A222FP81_9GAMM</name>
<dbReference type="NCBIfam" id="TIGR01981">
    <property type="entry name" value="sufD"/>
    <property type="match status" value="1"/>
</dbReference>
<dbReference type="SUPFAM" id="SSF101960">
    <property type="entry name" value="Stabilizer of iron transporter SufD"/>
    <property type="match status" value="1"/>
</dbReference>
<dbReference type="OrthoDB" id="9768262at2"/>
<dbReference type="PANTHER" id="PTHR43575">
    <property type="entry name" value="PROTEIN ABCI7, CHLOROPLASTIC"/>
    <property type="match status" value="1"/>
</dbReference>
<accession>A0A222FP81</accession>
<evidence type="ECO:0000256" key="1">
    <source>
        <dbReference type="ARBA" id="ARBA00043967"/>
    </source>
</evidence>
<evidence type="ECO:0000259" key="2">
    <source>
        <dbReference type="Pfam" id="PF01458"/>
    </source>
</evidence>
<dbReference type="InterPro" id="IPR045595">
    <property type="entry name" value="SufBD_N"/>
</dbReference>
<dbReference type="Proteomes" id="UP000202440">
    <property type="component" value="Chromosome"/>
</dbReference>
<dbReference type="RefSeq" id="WP_094061360.1">
    <property type="nucleotide sequence ID" value="NZ_CP022530.1"/>
</dbReference>
<dbReference type="AlphaFoldDB" id="A0A222FP81"/>
<dbReference type="InterPro" id="IPR037284">
    <property type="entry name" value="SUF_FeS_clus_asmbl_SufBD_sf"/>
</dbReference>
<sequence>MSDFIQQHLSLADSANKPDWLQHATGESRQLFAEASIPTRKTELWKYTPVRALTEGNYAASADTHSAAGLDEYATIPALNSHRLVFVNGRLSPELSSHDALQQVTLFSQADDSQQALIRQHLDSVMRGSQRHWLNELNSASASDGVLLHVSANQQLQQPIQVTWLTTPQATPFSVNARLLVVLERGAEATLIEHYDSASDTQNSFTNAVTEIHLAANAQLQHYRLQLMQEDALHIGAVHADLSRDARYHSFHLSLGSRLNRNDLVVNHNEGGSHCEMHGVYVPQHQQLVDFHTCIEHAAAHCTSNEVFRGIMNDKAKAVFNGRIHIHRDAQKTLAELSNKNLLLTNTAEINTKPELEIYADDVKCAHGATVAQLEEKALFYLQSRGISRDEAEVMLSFGFINELLESQPDDALVQYLRPVLARRFGRDYQLSRHLI</sequence>
<evidence type="ECO:0000259" key="3">
    <source>
        <dbReference type="Pfam" id="PF19295"/>
    </source>
</evidence>
<keyword evidence="5" id="KW-1185">Reference proteome</keyword>
<dbReference type="PANTHER" id="PTHR43575:SF1">
    <property type="entry name" value="PROTEIN ABCI7, CHLOROPLASTIC"/>
    <property type="match status" value="1"/>
</dbReference>
<proteinExistence type="inferred from homology"/>
<reference evidence="4 5" key="1">
    <citation type="submission" date="2017-07" db="EMBL/GenBank/DDBJ databases">
        <title>Annotated genome sequence of Bacterioplanes sanyensis isolated from Red Sea.</title>
        <authorList>
            <person name="Rehman Z.U."/>
        </authorList>
    </citation>
    <scope>NUCLEOTIDE SEQUENCE [LARGE SCALE GENOMIC DNA]</scope>
    <source>
        <strain evidence="4 5">NV9</strain>
    </source>
</reference>
<dbReference type="GO" id="GO:0016226">
    <property type="term" value="P:iron-sulfur cluster assembly"/>
    <property type="evidence" value="ECO:0007669"/>
    <property type="project" value="InterPro"/>
</dbReference>
<dbReference type="InterPro" id="IPR055346">
    <property type="entry name" value="Fe-S_cluster_assembly_SufBD"/>
</dbReference>
<protein>
    <submittedName>
        <fullName evidence="4">Fe-S cluster assembly protein SufD</fullName>
    </submittedName>
</protein>
<dbReference type="EMBL" id="CP022530">
    <property type="protein sequence ID" value="ASP40191.1"/>
    <property type="molecule type" value="Genomic_DNA"/>
</dbReference>
<evidence type="ECO:0000313" key="5">
    <source>
        <dbReference type="Proteomes" id="UP000202440"/>
    </source>
</evidence>
<comment type="similarity">
    <text evidence="1">Belongs to the iron-sulfur cluster assembly SufBD family.</text>
</comment>
<dbReference type="InterPro" id="IPR011542">
    <property type="entry name" value="SUF_FeS_clus_asmbl_SufD"/>
</dbReference>
<dbReference type="Pfam" id="PF19295">
    <property type="entry name" value="SufBD_N"/>
    <property type="match status" value="1"/>
</dbReference>
<dbReference type="Pfam" id="PF01458">
    <property type="entry name" value="SUFBD_core"/>
    <property type="match status" value="1"/>
</dbReference>
<feature type="domain" description="SUF system FeS cluster assembly SufBD core" evidence="2">
    <location>
        <begin position="173"/>
        <end position="400"/>
    </location>
</feature>
<gene>
    <name evidence="4" type="primary">sufD</name>
    <name evidence="4" type="ORF">CHH28_16580</name>
</gene>
<organism evidence="4 5">
    <name type="scientific">Bacterioplanes sanyensis</name>
    <dbReference type="NCBI Taxonomy" id="1249553"/>
    <lineage>
        <taxon>Bacteria</taxon>
        <taxon>Pseudomonadati</taxon>
        <taxon>Pseudomonadota</taxon>
        <taxon>Gammaproteobacteria</taxon>
        <taxon>Oceanospirillales</taxon>
        <taxon>Oceanospirillaceae</taxon>
        <taxon>Bacterioplanes</taxon>
    </lineage>
</organism>
<evidence type="ECO:0000313" key="4">
    <source>
        <dbReference type="EMBL" id="ASP40191.1"/>
    </source>
</evidence>